<dbReference type="AlphaFoldDB" id="A0AAV4G2T3"/>
<keyword evidence="2" id="KW-1185">Reference proteome</keyword>
<dbReference type="Proteomes" id="UP000762676">
    <property type="component" value="Unassembled WGS sequence"/>
</dbReference>
<gene>
    <name evidence="1" type="ORF">ElyMa_002294300</name>
</gene>
<name>A0AAV4G2T3_9GAST</name>
<evidence type="ECO:0000313" key="2">
    <source>
        <dbReference type="Proteomes" id="UP000762676"/>
    </source>
</evidence>
<protein>
    <submittedName>
        <fullName evidence="1">Uncharacterized protein</fullName>
    </submittedName>
</protein>
<accession>A0AAV4G2T3</accession>
<proteinExistence type="predicted"/>
<sequence length="156" mass="17004">MSPNKHPRKLRGRQAHQRAVHLSANFIATFGALNVIICLKPQAAQSSFVSRNIIVGNEKRQGQLNSEDAPTIPTHGPLKRLLPLGPCRLAYDCGSETMPNSNCPGAVPVVSVKRQGLNLSCSTFSNCCALTAVHTIYRHRPAQSHTIRAQLNHVHS</sequence>
<reference evidence="1 2" key="1">
    <citation type="journal article" date="2021" name="Elife">
        <title>Chloroplast acquisition without the gene transfer in kleptoplastic sea slugs, Plakobranchus ocellatus.</title>
        <authorList>
            <person name="Maeda T."/>
            <person name="Takahashi S."/>
            <person name="Yoshida T."/>
            <person name="Shimamura S."/>
            <person name="Takaki Y."/>
            <person name="Nagai Y."/>
            <person name="Toyoda A."/>
            <person name="Suzuki Y."/>
            <person name="Arimoto A."/>
            <person name="Ishii H."/>
            <person name="Satoh N."/>
            <person name="Nishiyama T."/>
            <person name="Hasebe M."/>
            <person name="Maruyama T."/>
            <person name="Minagawa J."/>
            <person name="Obokata J."/>
            <person name="Shigenobu S."/>
        </authorList>
    </citation>
    <scope>NUCLEOTIDE SEQUENCE [LARGE SCALE GENOMIC DNA]</scope>
</reference>
<evidence type="ECO:0000313" key="1">
    <source>
        <dbReference type="EMBL" id="GFR79699.1"/>
    </source>
</evidence>
<comment type="caution">
    <text evidence="1">The sequence shown here is derived from an EMBL/GenBank/DDBJ whole genome shotgun (WGS) entry which is preliminary data.</text>
</comment>
<organism evidence="1 2">
    <name type="scientific">Elysia marginata</name>
    <dbReference type="NCBI Taxonomy" id="1093978"/>
    <lineage>
        <taxon>Eukaryota</taxon>
        <taxon>Metazoa</taxon>
        <taxon>Spiralia</taxon>
        <taxon>Lophotrochozoa</taxon>
        <taxon>Mollusca</taxon>
        <taxon>Gastropoda</taxon>
        <taxon>Heterobranchia</taxon>
        <taxon>Euthyneura</taxon>
        <taxon>Panpulmonata</taxon>
        <taxon>Sacoglossa</taxon>
        <taxon>Placobranchoidea</taxon>
        <taxon>Plakobranchidae</taxon>
        <taxon>Elysia</taxon>
    </lineage>
</organism>
<dbReference type="EMBL" id="BMAT01004760">
    <property type="protein sequence ID" value="GFR79699.1"/>
    <property type="molecule type" value="Genomic_DNA"/>
</dbReference>